<evidence type="ECO:0000313" key="1">
    <source>
        <dbReference type="EMBL" id="KAL3798281.1"/>
    </source>
</evidence>
<proteinExistence type="predicted"/>
<protein>
    <submittedName>
        <fullName evidence="1">Uncharacterized protein</fullName>
    </submittedName>
</protein>
<gene>
    <name evidence="1" type="ORF">HJC23_000195</name>
</gene>
<reference evidence="1 2" key="1">
    <citation type="journal article" date="2020" name="G3 (Bethesda)">
        <title>Improved Reference Genome for Cyclotella cryptica CCMP332, a Model for Cell Wall Morphogenesis, Salinity Adaptation, and Lipid Production in Diatoms (Bacillariophyta).</title>
        <authorList>
            <person name="Roberts W.R."/>
            <person name="Downey K.M."/>
            <person name="Ruck E.C."/>
            <person name="Traller J.C."/>
            <person name="Alverson A.J."/>
        </authorList>
    </citation>
    <scope>NUCLEOTIDE SEQUENCE [LARGE SCALE GENOMIC DNA]</scope>
    <source>
        <strain evidence="1 2">CCMP332</strain>
    </source>
</reference>
<dbReference type="Proteomes" id="UP001516023">
    <property type="component" value="Unassembled WGS sequence"/>
</dbReference>
<comment type="caution">
    <text evidence="1">The sequence shown here is derived from an EMBL/GenBank/DDBJ whole genome shotgun (WGS) entry which is preliminary data.</text>
</comment>
<name>A0ABD3QEN2_9STRA</name>
<keyword evidence="2" id="KW-1185">Reference proteome</keyword>
<evidence type="ECO:0000313" key="2">
    <source>
        <dbReference type="Proteomes" id="UP001516023"/>
    </source>
</evidence>
<dbReference type="AlphaFoldDB" id="A0ABD3QEN2"/>
<accession>A0ABD3QEN2</accession>
<organism evidence="1 2">
    <name type="scientific">Cyclotella cryptica</name>
    <dbReference type="NCBI Taxonomy" id="29204"/>
    <lineage>
        <taxon>Eukaryota</taxon>
        <taxon>Sar</taxon>
        <taxon>Stramenopiles</taxon>
        <taxon>Ochrophyta</taxon>
        <taxon>Bacillariophyta</taxon>
        <taxon>Coscinodiscophyceae</taxon>
        <taxon>Thalassiosirophycidae</taxon>
        <taxon>Stephanodiscales</taxon>
        <taxon>Stephanodiscaceae</taxon>
        <taxon>Cyclotella</taxon>
    </lineage>
</organism>
<dbReference type="EMBL" id="JABMIG020000047">
    <property type="protein sequence ID" value="KAL3798281.1"/>
    <property type="molecule type" value="Genomic_DNA"/>
</dbReference>
<sequence length="160" mass="17964">MVKQDGEKSNPIGKQHLETWLLDRFFFNQPNKTSKSVVEHVCYLKEHSSDKVSAKTQYRYGLEVLASRSSSTSDASTLLCEDVRLIENMVVTETKGNTPFHCAATWALTCLSLDAFCLKLTKLKTLFEGQSDDEKLGSDQRLLLNGNLSCISHKNSKDDD</sequence>